<evidence type="ECO:0000313" key="2">
    <source>
        <dbReference type="Proteomes" id="UP000188879"/>
    </source>
</evidence>
<sequence length="76" mass="8345">MSTPTLNEALNEIDYVLGRLEQGSELLRSILVDAPDAAEDGLRYLVEAQDLFRVEAVKAMEQVWAAVRAEAGRAQA</sequence>
<protein>
    <submittedName>
        <fullName evidence="1">Uncharacterized protein</fullName>
    </submittedName>
</protein>
<organism evidence="1 2">
    <name type="scientific">Teichococcus deserti</name>
    <dbReference type="NCBI Taxonomy" id="1817963"/>
    <lineage>
        <taxon>Bacteria</taxon>
        <taxon>Pseudomonadati</taxon>
        <taxon>Pseudomonadota</taxon>
        <taxon>Alphaproteobacteria</taxon>
        <taxon>Acetobacterales</taxon>
        <taxon>Roseomonadaceae</taxon>
        <taxon>Roseomonas</taxon>
    </lineage>
</organism>
<accession>A0A1V2GXG1</accession>
<evidence type="ECO:0000313" key="1">
    <source>
        <dbReference type="EMBL" id="ONG47978.1"/>
    </source>
</evidence>
<comment type="caution">
    <text evidence="1">The sequence shown here is derived from an EMBL/GenBank/DDBJ whole genome shotgun (WGS) entry which is preliminary data.</text>
</comment>
<keyword evidence="2" id="KW-1185">Reference proteome</keyword>
<dbReference type="RefSeq" id="WP_076959521.1">
    <property type="nucleotide sequence ID" value="NZ_MLCO01000255.1"/>
</dbReference>
<reference evidence="1 2" key="1">
    <citation type="submission" date="2016-10" db="EMBL/GenBank/DDBJ databases">
        <title>Draft Genome sequence of Roseomonas sp. strain M3.</title>
        <authorList>
            <person name="Subhash Y."/>
            <person name="Lee S."/>
        </authorList>
    </citation>
    <scope>NUCLEOTIDE SEQUENCE [LARGE SCALE GENOMIC DNA]</scope>
    <source>
        <strain evidence="1 2">M3</strain>
    </source>
</reference>
<proteinExistence type="predicted"/>
<dbReference type="AlphaFoldDB" id="A0A1V2GXG1"/>
<dbReference type="EMBL" id="MLCO01000255">
    <property type="protein sequence ID" value="ONG47978.1"/>
    <property type="molecule type" value="Genomic_DNA"/>
</dbReference>
<name>A0A1V2GXG1_9PROT</name>
<gene>
    <name evidence="1" type="ORF">BKE38_22430</name>
</gene>
<dbReference type="Proteomes" id="UP000188879">
    <property type="component" value="Unassembled WGS sequence"/>
</dbReference>